<feature type="domain" description="Wax synthase" evidence="7">
    <location>
        <begin position="809"/>
        <end position="895"/>
    </location>
</feature>
<accession>A0A1Q5SRL7</accession>
<dbReference type="Pfam" id="PF13813">
    <property type="entry name" value="MBOAT_2"/>
    <property type="match status" value="1"/>
</dbReference>
<evidence type="ECO:0000256" key="1">
    <source>
        <dbReference type="ARBA" id="ARBA00004141"/>
    </source>
</evidence>
<reference evidence="9 10" key="1">
    <citation type="submission" date="2016-10" db="EMBL/GenBank/DDBJ databases">
        <title>Genome sequence of the ascomycete fungus Penicillium subrubescens.</title>
        <authorList>
            <person name="De Vries R.P."/>
            <person name="Peng M."/>
            <person name="Dilokpimol A."/>
            <person name="Hilden K."/>
            <person name="Makela M.R."/>
            <person name="Grigoriev I."/>
            <person name="Riley R."/>
            <person name="Granchi Z."/>
        </authorList>
    </citation>
    <scope>NUCLEOTIDE SEQUENCE [LARGE SCALE GENOMIC DNA]</scope>
    <source>
        <strain evidence="9 10">CBS 132785</strain>
    </source>
</reference>
<dbReference type="PANTHER" id="PTHR38422">
    <property type="entry name" value="SOMETHING ABOUT SILENCING PROTEIN 4"/>
    <property type="match status" value="1"/>
</dbReference>
<organism evidence="9 10">
    <name type="scientific">Penicillium subrubescens</name>
    <dbReference type="NCBI Taxonomy" id="1316194"/>
    <lineage>
        <taxon>Eukaryota</taxon>
        <taxon>Fungi</taxon>
        <taxon>Dikarya</taxon>
        <taxon>Ascomycota</taxon>
        <taxon>Pezizomycotina</taxon>
        <taxon>Eurotiomycetes</taxon>
        <taxon>Eurotiomycetidae</taxon>
        <taxon>Eurotiales</taxon>
        <taxon>Aspergillaceae</taxon>
        <taxon>Penicillium</taxon>
    </lineage>
</organism>
<gene>
    <name evidence="9" type="ORF">PENSUB_13355</name>
</gene>
<evidence type="ECO:0000313" key="9">
    <source>
        <dbReference type="EMBL" id="OKO90638.1"/>
    </source>
</evidence>
<keyword evidence="10" id="KW-1185">Reference proteome</keyword>
<comment type="subcellular location">
    <subcellularLocation>
        <location evidence="1">Membrane</location>
        <topology evidence="1">Multi-pass membrane protein</topology>
    </subcellularLocation>
</comment>
<feature type="compositionally biased region" description="Low complexity" evidence="6">
    <location>
        <begin position="83"/>
        <end position="95"/>
    </location>
</feature>
<feature type="compositionally biased region" description="Basic residues" evidence="6">
    <location>
        <begin position="71"/>
        <end position="82"/>
    </location>
</feature>
<evidence type="ECO:0008006" key="11">
    <source>
        <dbReference type="Google" id="ProtNLM"/>
    </source>
</evidence>
<dbReference type="GO" id="GO:0033255">
    <property type="term" value="C:SAS acetyltransferase complex"/>
    <property type="evidence" value="ECO:0007669"/>
    <property type="project" value="InterPro"/>
</dbReference>
<feature type="region of interest" description="Disordered" evidence="6">
    <location>
        <begin position="162"/>
        <end position="260"/>
    </location>
</feature>
<evidence type="ECO:0000259" key="8">
    <source>
        <dbReference type="Pfam" id="PF15460"/>
    </source>
</evidence>
<dbReference type="InterPro" id="IPR029184">
    <property type="entry name" value="Sas4_dom"/>
</dbReference>
<feature type="compositionally biased region" description="Basic and acidic residues" evidence="6">
    <location>
        <begin position="184"/>
        <end position="197"/>
    </location>
</feature>
<dbReference type="EMBL" id="MNBE01000757">
    <property type="protein sequence ID" value="OKO90638.1"/>
    <property type="molecule type" value="Genomic_DNA"/>
</dbReference>
<protein>
    <recommendedName>
        <fullName evidence="11">Wax synthase domain-containing protein</fullName>
    </recommendedName>
</protein>
<evidence type="ECO:0000256" key="4">
    <source>
        <dbReference type="ARBA" id="ARBA00023136"/>
    </source>
</evidence>
<feature type="compositionally biased region" description="Basic and acidic residues" evidence="6">
    <location>
        <begin position="507"/>
        <end position="527"/>
    </location>
</feature>
<evidence type="ECO:0000256" key="6">
    <source>
        <dbReference type="SAM" id="MobiDB-lite"/>
    </source>
</evidence>
<keyword evidence="3" id="KW-1133">Transmembrane helix</keyword>
<dbReference type="PANTHER" id="PTHR38422:SF1">
    <property type="entry name" value="SOMETHING ABOUT SILENCING PROTEIN 4"/>
    <property type="match status" value="1"/>
</dbReference>
<feature type="compositionally biased region" description="Pro residues" evidence="6">
    <location>
        <begin position="548"/>
        <end position="571"/>
    </location>
</feature>
<dbReference type="InterPro" id="IPR032805">
    <property type="entry name" value="Wax_synthase_dom"/>
</dbReference>
<dbReference type="Pfam" id="PF15460">
    <property type="entry name" value="SAS4"/>
    <property type="match status" value="1"/>
</dbReference>
<dbReference type="AlphaFoldDB" id="A0A1Q5SRL7"/>
<feature type="region of interest" description="Disordered" evidence="6">
    <location>
        <begin position="679"/>
        <end position="704"/>
    </location>
</feature>
<keyword evidence="5" id="KW-0175">Coiled coil</keyword>
<comment type="caution">
    <text evidence="9">The sequence shown here is derived from an EMBL/GenBank/DDBJ whole genome shotgun (WGS) entry which is preliminary data.</text>
</comment>
<evidence type="ECO:0000259" key="7">
    <source>
        <dbReference type="Pfam" id="PF13813"/>
    </source>
</evidence>
<dbReference type="GO" id="GO:0016020">
    <property type="term" value="C:membrane"/>
    <property type="evidence" value="ECO:0007669"/>
    <property type="project" value="UniProtKB-SubCell"/>
</dbReference>
<keyword evidence="2" id="KW-0812">Transmembrane</keyword>
<feature type="domain" description="Something about silencing protein 4" evidence="8">
    <location>
        <begin position="339"/>
        <end position="433"/>
    </location>
</feature>
<evidence type="ECO:0000256" key="5">
    <source>
        <dbReference type="SAM" id="Coils"/>
    </source>
</evidence>
<evidence type="ECO:0000313" key="10">
    <source>
        <dbReference type="Proteomes" id="UP000186955"/>
    </source>
</evidence>
<feature type="compositionally biased region" description="Basic and acidic residues" evidence="6">
    <location>
        <begin position="247"/>
        <end position="260"/>
    </location>
</feature>
<dbReference type="InterPro" id="IPR038988">
    <property type="entry name" value="Sas4"/>
</dbReference>
<evidence type="ECO:0000256" key="3">
    <source>
        <dbReference type="ARBA" id="ARBA00022989"/>
    </source>
</evidence>
<name>A0A1Q5SRL7_9EURO</name>
<proteinExistence type="predicted"/>
<dbReference type="GO" id="GO:0004402">
    <property type="term" value="F:histone acetyltransferase activity"/>
    <property type="evidence" value="ECO:0007669"/>
    <property type="project" value="TreeGrafter"/>
</dbReference>
<feature type="coiled-coil region" evidence="5">
    <location>
        <begin position="346"/>
        <end position="385"/>
    </location>
</feature>
<sequence>MAVLSRTSLRGSLRRNPDDPQGPPMKRQRTLHDLWPVNRRRSSPDCLDATTPTQDTAPSKARHAVPPTKPARPRPATRRTRRPSASSVDSVASGDQLTTPATPRVNGNGVTTLRRLPDRDTSAGGGARSTTDLLCGEPESPDPLDTISPVVTASLVKTRPGVHALAGDSETKLSQSPAATRSARRSDHDAKLQEAETRQSVVKPEAMDVTTVRSSDMRPADATRSQQQQHKREEAETEQEASASTGNERRSLRSADTGSRCKSELAQYFHNYEQIISLDDPKPELLAFNTIVTLIDDLPEPLPPSSTPDPSPFGNPLQQLYDCDVVTLPEPASSTVGIDPLNEDLYFRAHRKFERQEKQLRNIERDRAQHEKQHVDRLLEELRSQDWLRVMGLTGVHENEKKLYEPKRQILIDELVALVNKFQVWRDEERKRKLAREKHLQTGDPETDILGPQHSRKHSRPAEDAADESSPLPDTPSTPDPNDVDAWAARQLHQEARSASVAKRRKSVSENRKSKTGRNTEGDDHSAAAETKTTSKNKKTQNQHPPASTAPPPPAPPPPPLPFLYPPPPDKPFTSFFEQPHHREIALAAVNGTRRGRTHTILAFGHPMPDIPEERDFNPPEEILTDEAIYASQRQRRALKRRNDRAIAREIPERAFFKSDRLYRAVELLIQPRGVRTPREIKNVPGHPEYYASKKTKGGDKDKANGVDAIPRSNFLIRQIAIFTWQYLALDVLQTVARQQAFEGGGGGGGGDSSGFTRIDWFVSPEKWIERGLTNLITWFVTSRILIDASYRFVSIIFVGLGFDSPENWPPAFGRMKDVYTIRKFWGKFWHQFLRGPFTAVSNFIARDILHLPRPSLVERYTNIFIVFLLSGILHVLTDHIQNIPYEYSGAMIGFPITAFGIMFEDGVQELWKRFSPPTKAGSKEGGEESDSVTPVWQRIVGMIELYDILACEVSMPGRV</sequence>
<feature type="region of interest" description="Disordered" evidence="6">
    <location>
        <begin position="1"/>
        <end position="147"/>
    </location>
</feature>
<keyword evidence="4" id="KW-0472">Membrane</keyword>
<feature type="region of interest" description="Disordered" evidence="6">
    <location>
        <begin position="436"/>
        <end position="571"/>
    </location>
</feature>
<dbReference type="Proteomes" id="UP000186955">
    <property type="component" value="Unassembled WGS sequence"/>
</dbReference>
<evidence type="ECO:0000256" key="2">
    <source>
        <dbReference type="ARBA" id="ARBA00022692"/>
    </source>
</evidence>
<feature type="compositionally biased region" description="Low complexity" evidence="6">
    <location>
        <begin position="1"/>
        <end position="11"/>
    </location>
</feature>